<comment type="subcellular location">
    <subcellularLocation>
        <location evidence="1">Membrane</location>
        <topology evidence="1">Multi-pass membrane protein</topology>
    </subcellularLocation>
</comment>
<evidence type="ECO:0000313" key="19">
    <source>
        <dbReference type="Proteomes" id="UP001629536"/>
    </source>
</evidence>
<evidence type="ECO:0000256" key="5">
    <source>
        <dbReference type="ARBA" id="ARBA00022960"/>
    </source>
</evidence>
<keyword evidence="19" id="KW-1185">Reference proteome</keyword>
<comment type="similarity">
    <text evidence="11">Belongs to the SEDS family. FtsW subfamily.</text>
</comment>
<feature type="transmembrane region" description="Helical" evidence="17">
    <location>
        <begin position="206"/>
        <end position="224"/>
    </location>
</feature>
<protein>
    <recommendedName>
        <fullName evidence="12">Probable peptidoglycan glycosyltransferase FtsW</fullName>
        <ecNumber evidence="14">2.4.99.28</ecNumber>
    </recommendedName>
    <alternativeName>
        <fullName evidence="13">Cell division protein FtsW</fullName>
    </alternativeName>
    <alternativeName>
        <fullName evidence="10">Cell wall polymerase</fullName>
    </alternativeName>
    <alternativeName>
        <fullName evidence="9">Peptidoglycan polymerase</fullName>
    </alternativeName>
</protein>
<dbReference type="RefSeq" id="WP_408126612.1">
    <property type="nucleotide sequence ID" value="NZ_JBFNFH010000009.1"/>
</dbReference>
<evidence type="ECO:0000256" key="15">
    <source>
        <dbReference type="ARBA" id="ARBA00049902"/>
    </source>
</evidence>
<keyword evidence="4 17" id="KW-0812">Transmembrane</keyword>
<evidence type="ECO:0000256" key="9">
    <source>
        <dbReference type="ARBA" id="ARBA00032370"/>
    </source>
</evidence>
<dbReference type="EC" id="2.4.99.28" evidence="14"/>
<evidence type="ECO:0000313" key="18">
    <source>
        <dbReference type="EMBL" id="MFM1525005.1"/>
    </source>
</evidence>
<dbReference type="PANTHER" id="PTHR30474">
    <property type="entry name" value="CELL CYCLE PROTEIN"/>
    <property type="match status" value="1"/>
</dbReference>
<evidence type="ECO:0000256" key="17">
    <source>
        <dbReference type="SAM" id="Phobius"/>
    </source>
</evidence>
<evidence type="ECO:0000256" key="4">
    <source>
        <dbReference type="ARBA" id="ARBA00022692"/>
    </source>
</evidence>
<feature type="transmembrane region" description="Helical" evidence="17">
    <location>
        <begin position="126"/>
        <end position="149"/>
    </location>
</feature>
<keyword evidence="8 17" id="KW-0472">Membrane</keyword>
<evidence type="ECO:0000256" key="10">
    <source>
        <dbReference type="ARBA" id="ARBA00033270"/>
    </source>
</evidence>
<feature type="transmembrane region" description="Helical" evidence="17">
    <location>
        <begin position="293"/>
        <end position="313"/>
    </location>
</feature>
<gene>
    <name evidence="18" type="ORF">ABGF40_04890</name>
</gene>
<feature type="transmembrane region" description="Helical" evidence="17">
    <location>
        <begin position="31"/>
        <end position="55"/>
    </location>
</feature>
<feature type="transmembrane region" description="Helical" evidence="17">
    <location>
        <begin position="322"/>
        <end position="339"/>
    </location>
</feature>
<accession>A0ABW9F6E9</accession>
<evidence type="ECO:0000256" key="13">
    <source>
        <dbReference type="ARBA" id="ARBA00041418"/>
    </source>
</evidence>
<evidence type="ECO:0000256" key="14">
    <source>
        <dbReference type="ARBA" id="ARBA00044770"/>
    </source>
</evidence>
<dbReference type="PANTHER" id="PTHR30474:SF2">
    <property type="entry name" value="PEPTIDOGLYCAN GLYCOSYLTRANSFERASE FTSW-RELATED"/>
    <property type="match status" value="1"/>
</dbReference>
<dbReference type="EMBL" id="JBFNFH010000009">
    <property type="protein sequence ID" value="MFM1525005.1"/>
    <property type="molecule type" value="Genomic_DNA"/>
</dbReference>
<evidence type="ECO:0000256" key="6">
    <source>
        <dbReference type="ARBA" id="ARBA00022984"/>
    </source>
</evidence>
<dbReference type="InterPro" id="IPR001182">
    <property type="entry name" value="FtsW/RodA"/>
</dbReference>
<comment type="catalytic activity">
    <reaction evidence="15">
        <text>[GlcNAc-(1-&gt;4)-Mur2Ac(oyl-L-Ala-gamma-D-Glu-L-Lys-D-Ala-D-Ala)](n)-di-trans,octa-cis-undecaprenyl diphosphate + beta-D-GlcNAc-(1-&gt;4)-Mur2Ac(oyl-L-Ala-gamma-D-Glu-L-Lys-D-Ala-D-Ala)-di-trans,octa-cis-undecaprenyl diphosphate = [GlcNAc-(1-&gt;4)-Mur2Ac(oyl-L-Ala-gamma-D-Glu-L-Lys-D-Ala-D-Ala)](n+1)-di-trans,octa-cis-undecaprenyl diphosphate + di-trans,octa-cis-undecaprenyl diphosphate + H(+)</text>
        <dbReference type="Rhea" id="RHEA:23708"/>
        <dbReference type="Rhea" id="RHEA-COMP:9602"/>
        <dbReference type="Rhea" id="RHEA-COMP:9603"/>
        <dbReference type="ChEBI" id="CHEBI:15378"/>
        <dbReference type="ChEBI" id="CHEBI:58405"/>
        <dbReference type="ChEBI" id="CHEBI:60033"/>
        <dbReference type="ChEBI" id="CHEBI:78435"/>
        <dbReference type="EC" id="2.4.99.28"/>
    </reaction>
</comment>
<comment type="caution">
    <text evidence="18">The sequence shown here is derived from an EMBL/GenBank/DDBJ whole genome shotgun (WGS) entry which is preliminary data.</text>
</comment>
<feature type="transmembrane region" description="Helical" evidence="17">
    <location>
        <begin position="95"/>
        <end position="114"/>
    </location>
</feature>
<evidence type="ECO:0000256" key="12">
    <source>
        <dbReference type="ARBA" id="ARBA00041185"/>
    </source>
</evidence>
<dbReference type="Proteomes" id="UP001629536">
    <property type="component" value="Unassembled WGS sequence"/>
</dbReference>
<comment type="function">
    <text evidence="16">Peptidoglycan polymerase that is essential for cell division.</text>
</comment>
<evidence type="ECO:0000256" key="16">
    <source>
        <dbReference type="ARBA" id="ARBA00049966"/>
    </source>
</evidence>
<evidence type="ECO:0000256" key="3">
    <source>
        <dbReference type="ARBA" id="ARBA00022679"/>
    </source>
</evidence>
<sequence length="399" mass="45621">MIINEIIKTFFKSLNKYYNNDASKGRLNINILISISILSILGLIILLSASSYLTIKYEHGRFFYVFRQGAFLIVGFILMLIVSKLDYRFYRKWSMLFYIATIILLILCYVPFFSSPINGAKRAIKIFVTFMPSDIAKLFIITSLASFLIKNKKYNHEWKSGLLYVMIFIGIPTLLIFMQTDFSTSMVLLFACLFVYFSYGFKLKFFAVLIPMAILAYFAAPFILKPYQIDRLVAFLNPEAYYDDISWQVLNGLFGFSRGGLFGVGFGKGIYKHGYLSDEVINDMIFSVVGEEFGLIGSIVILLIVFLITFYIIKEALKTKDLYAKLVCFGIGLVYFLQSMVNMGVTVSMIPNTGITFPFISNGGSSLIMFFIMFGVVLNISRQNRYLEKIEKNKNKKNV</sequence>
<evidence type="ECO:0000256" key="7">
    <source>
        <dbReference type="ARBA" id="ARBA00022989"/>
    </source>
</evidence>
<feature type="transmembrane region" description="Helical" evidence="17">
    <location>
        <begin position="161"/>
        <end position="178"/>
    </location>
</feature>
<feature type="transmembrane region" description="Helical" evidence="17">
    <location>
        <begin position="61"/>
        <end position="83"/>
    </location>
</feature>
<organism evidence="18 19">
    <name type="scientific">Helcococcus bovis</name>
    <dbReference type="NCBI Taxonomy" id="3153252"/>
    <lineage>
        <taxon>Bacteria</taxon>
        <taxon>Bacillati</taxon>
        <taxon>Bacillota</taxon>
        <taxon>Tissierellia</taxon>
        <taxon>Tissierellales</taxon>
        <taxon>Peptoniphilaceae</taxon>
        <taxon>Helcococcus</taxon>
    </lineage>
</organism>
<keyword evidence="2" id="KW-0328">Glycosyltransferase</keyword>
<feature type="transmembrane region" description="Helical" evidence="17">
    <location>
        <begin position="359"/>
        <end position="380"/>
    </location>
</feature>
<keyword evidence="3" id="KW-0808">Transferase</keyword>
<keyword evidence="5" id="KW-0133">Cell shape</keyword>
<evidence type="ECO:0000256" key="8">
    <source>
        <dbReference type="ARBA" id="ARBA00023136"/>
    </source>
</evidence>
<dbReference type="Pfam" id="PF01098">
    <property type="entry name" value="FTSW_RODA_SPOVE"/>
    <property type="match status" value="1"/>
</dbReference>
<evidence type="ECO:0000256" key="1">
    <source>
        <dbReference type="ARBA" id="ARBA00004141"/>
    </source>
</evidence>
<keyword evidence="7 17" id="KW-1133">Transmembrane helix</keyword>
<reference evidence="18 19" key="1">
    <citation type="journal article" date="2024" name="Front. Microbiol.">
        <title>Pangenomic and biochemical analyses of Helcococcus ovis reveal widespread tetracycline resistance and a novel bacterial species, Helcococcus bovis.</title>
        <authorList>
            <person name="Cunha F."/>
            <person name="Zhai Y."/>
            <person name="Casaro S."/>
            <person name="Jones K.L."/>
            <person name="Hernandez M."/>
            <person name="Bisinotto R.S."/>
            <person name="Kariyawasam S."/>
            <person name="Brown M.B."/>
            <person name="Phillips A."/>
            <person name="Jeong K.C."/>
            <person name="Galvao K.N."/>
        </authorList>
    </citation>
    <scope>NUCLEOTIDE SEQUENCE [LARGE SCALE GENOMIC DNA]</scope>
    <source>
        <strain evidence="18 19">KG197</strain>
    </source>
</reference>
<evidence type="ECO:0000256" key="2">
    <source>
        <dbReference type="ARBA" id="ARBA00022676"/>
    </source>
</evidence>
<feature type="transmembrane region" description="Helical" evidence="17">
    <location>
        <begin position="184"/>
        <end position="201"/>
    </location>
</feature>
<proteinExistence type="inferred from homology"/>
<evidence type="ECO:0000256" key="11">
    <source>
        <dbReference type="ARBA" id="ARBA00038053"/>
    </source>
</evidence>
<name>A0ABW9F6E9_9FIRM</name>
<keyword evidence="6" id="KW-0573">Peptidoglycan synthesis</keyword>